<keyword evidence="5" id="KW-1133">Transmembrane helix</keyword>
<keyword evidence="3 4" id="KW-0067">ATP-binding</keyword>
<dbReference type="NCBIfam" id="TIGR03928">
    <property type="entry name" value="T7_EssCb_Firm"/>
    <property type="match status" value="1"/>
</dbReference>
<dbReference type="RefSeq" id="WP_092478946.1">
    <property type="nucleotide sequence ID" value="NZ_FOXW01000001.1"/>
</dbReference>
<evidence type="ECO:0000256" key="4">
    <source>
        <dbReference type="PROSITE-ProRule" id="PRU00289"/>
    </source>
</evidence>
<keyword evidence="5" id="KW-0472">Membrane</keyword>
<dbReference type="PROSITE" id="PS50901">
    <property type="entry name" value="FTSK"/>
    <property type="match status" value="2"/>
</dbReference>
<organism evidence="7 8">
    <name type="scientific">Desemzia incerta</name>
    <dbReference type="NCBI Taxonomy" id="82801"/>
    <lineage>
        <taxon>Bacteria</taxon>
        <taxon>Bacillati</taxon>
        <taxon>Bacillota</taxon>
        <taxon>Bacilli</taxon>
        <taxon>Lactobacillales</taxon>
        <taxon>Carnobacteriaceae</taxon>
        <taxon>Desemzia</taxon>
    </lineage>
</organism>
<feature type="domain" description="FtsK" evidence="6">
    <location>
        <begin position="668"/>
        <end position="862"/>
    </location>
</feature>
<dbReference type="SUPFAM" id="SSF52540">
    <property type="entry name" value="P-loop containing nucleoside triphosphate hydrolases"/>
    <property type="match status" value="2"/>
</dbReference>
<proteinExistence type="predicted"/>
<feature type="transmembrane region" description="Helical" evidence="5">
    <location>
        <begin position="273"/>
        <end position="293"/>
    </location>
</feature>
<dbReference type="GO" id="GO:0005524">
    <property type="term" value="F:ATP binding"/>
    <property type="evidence" value="ECO:0007669"/>
    <property type="project" value="UniProtKB-UniRule"/>
</dbReference>
<dbReference type="OrthoDB" id="9807790at2"/>
<feature type="domain" description="FtsK" evidence="6">
    <location>
        <begin position="1014"/>
        <end position="1200"/>
    </location>
</feature>
<keyword evidence="8" id="KW-1185">Reference proteome</keyword>
<keyword evidence="2 4" id="KW-0547">Nucleotide-binding</keyword>
<sequence>MEQLRYQTKTIQKISLIIHCLADRYQFDLTLNNQEDESFSLNEPKFAALIESFPELQDCAVHVKGNTYTIQHEKGKKDNSLNQWTTIPTAKENVAVWVGEQAEEKIYDMTTKAVLLVGTKANADLRIPTEGSQFLLKKSADEDWIYETIEGDFYLNNRLITSKTGRIQFGDEITIQSVTLKVMKEELKVWGLPSEFVRLQDVTFSRYAFPEDYPEYHRSPRIIYRNPDKKVEVKAPPQMPKKPTEQLLKIILPPLVMVTLLVVISIFQPRGLYIMITLAMSFLTAVFSIQRYFTQRKNYQKAIEEREKTYQHYLKEKAKDLYQDKKNQENGQHYHYPSIGELQEAAVKLNHRIYEKTPLHFDFLHYRLGLGKVSNSVDLTYSNKEREKKLDELEVQGYELFEQYQSLNDMPITVNLIDAPVGYIGPRKLVIEQLQLLVNQLAFFHSYHEVQFITVFPEEEKEEWNWMRWLPHAKLSNINVRGFVYNQRSRDQVLNSLYQILKERKNALGENKKAEDSAAFTPHYVVLVTDEKLILDHMIMEFFDQDPLQLGCSILFVQDVLSSLSENVQTVIDIRDRTTGVLLMENGELKNTVYQLDHFPTEFDKERIPRALAPLKHLQSIKNGVPDTVTFLEMYQVSDVEELNVVKRWKEHSPHKTLAVPIGLRAANDPVQLNLHEKAHGPHGLIAGTTGSGKSELIQSYILSLAVNFHPHDVAFLLIDYKGGGMANLFSRLPHLLGTITNLDGNQSLRALASIKAELKRRQRLFSANNVNHINQYQKLVKNGDAKEPMPHLFLISDEFAELKSEQPEFMKELVSTARIGRSLGIHLILATQKPTGVVDDQIWSNSRFKIALKVADRSDSMEMLRTPDASEITQVGRGYMQVGNNEIYELFQSAWSGADYLPNKETQHIEDHTIYFVNDLGQYEILNEDLSGLDAVEEVKQVPTELDAVIEGIQKEVFKAQIKPIAKPWLPPLEERIYISDLHQADFKEGWSDPKSPLTPVVGMIDLPDVQEQQILQLDLTKDGHVLLYASPGYGKSTFLQTVLMDLARSQNPEQAEMYLLDFGTNGLLPLKNLPHVADIFTADEHEKLKKYMTRISQEMRERKKLLSRYAVANIALYEQVSGKTIPSIVIAVDSYEGIKGFAIEAEFESHLIQVAREGAGLGIHLVMTAGRQANLRMNLSGNIKQQFVLKQNADDEARMVVGRTTLSIDDLPGRGLVRVEKPELIQIALPVKAESSMELIQVMQQEIDQMKQSWKGKLPTPIPMVPDELFVNDFVSNPIVVETLAQKETMVIGLDRGTALPVGFERNGKVIYLGAGRAKLTESLSSLLHISKSAEQQTYIIDQSSMPLYAHRDSVQAYATADQEIEYVLDHVLEIIGEREEMYFNQFRQASGQNMDHFYADFTPVMLLINDLTAIYDRLETAAKRKIDQLAELEHKLGITIVFGAEYSTFNRDYSDIAKKLKATKNAVITMAFSEQSIYPPGVRIAREKPLEQDEAYLYQEGHYHKVKFPVKISEG</sequence>
<evidence type="ECO:0000256" key="3">
    <source>
        <dbReference type="ARBA" id="ARBA00022840"/>
    </source>
</evidence>
<dbReference type="Pfam" id="PF01580">
    <property type="entry name" value="FtsK_SpoIIIE"/>
    <property type="match status" value="2"/>
</dbReference>
<evidence type="ECO:0000256" key="5">
    <source>
        <dbReference type="SAM" id="Phobius"/>
    </source>
</evidence>
<keyword evidence="1" id="KW-0677">Repeat</keyword>
<feature type="binding site" evidence="4">
    <location>
        <begin position="688"/>
        <end position="695"/>
    </location>
    <ligand>
        <name>ATP</name>
        <dbReference type="ChEBI" id="CHEBI:30616"/>
    </ligand>
</feature>
<dbReference type="InterPro" id="IPR002543">
    <property type="entry name" value="FtsK_dom"/>
</dbReference>
<dbReference type="Proteomes" id="UP000199136">
    <property type="component" value="Unassembled WGS sequence"/>
</dbReference>
<gene>
    <name evidence="7" type="ORF">SAMN04488506_0012</name>
</gene>
<evidence type="ECO:0000313" key="7">
    <source>
        <dbReference type="EMBL" id="SFP95080.1"/>
    </source>
</evidence>
<dbReference type="GO" id="GO:0007059">
    <property type="term" value="P:chromosome segregation"/>
    <property type="evidence" value="ECO:0007669"/>
    <property type="project" value="UniProtKB-KW"/>
</dbReference>
<dbReference type="STRING" id="82801.SAMN04488506_0012"/>
<evidence type="ECO:0000256" key="2">
    <source>
        <dbReference type="ARBA" id="ARBA00022741"/>
    </source>
</evidence>
<evidence type="ECO:0000313" key="8">
    <source>
        <dbReference type="Proteomes" id="UP000199136"/>
    </source>
</evidence>
<dbReference type="InterPro" id="IPR023839">
    <property type="entry name" value="Firmicutes_EssC_C"/>
</dbReference>
<dbReference type="InterPro" id="IPR027417">
    <property type="entry name" value="P-loop_NTPase"/>
</dbReference>
<dbReference type="EMBL" id="FOXW01000001">
    <property type="protein sequence ID" value="SFP95080.1"/>
    <property type="molecule type" value="Genomic_DNA"/>
</dbReference>
<dbReference type="PANTHER" id="PTHR22683">
    <property type="entry name" value="SPORULATION PROTEIN RELATED"/>
    <property type="match status" value="1"/>
</dbReference>
<reference evidence="7 8" key="1">
    <citation type="submission" date="2016-10" db="EMBL/GenBank/DDBJ databases">
        <authorList>
            <person name="de Groot N.N."/>
        </authorList>
    </citation>
    <scope>NUCLEOTIDE SEQUENCE [LARGE SCALE GENOMIC DNA]</scope>
    <source>
        <strain evidence="7 8">DSM 20581</strain>
    </source>
</reference>
<accession>A0A1I5UIM6</accession>
<dbReference type="InterPro" id="IPR050206">
    <property type="entry name" value="FtsK/SpoIIIE/SftA"/>
</dbReference>
<keyword evidence="5" id="KW-0812">Transmembrane</keyword>
<evidence type="ECO:0000256" key="1">
    <source>
        <dbReference type="ARBA" id="ARBA00022737"/>
    </source>
</evidence>
<evidence type="ECO:0000259" key="6">
    <source>
        <dbReference type="PROSITE" id="PS50901"/>
    </source>
</evidence>
<dbReference type="Gene3D" id="3.40.50.300">
    <property type="entry name" value="P-loop containing nucleotide triphosphate hydrolases"/>
    <property type="match status" value="3"/>
</dbReference>
<feature type="binding site" evidence="4">
    <location>
        <begin position="1031"/>
        <end position="1038"/>
    </location>
    <ligand>
        <name>ATP</name>
        <dbReference type="ChEBI" id="CHEBI:30616"/>
    </ligand>
</feature>
<dbReference type="CDD" id="cd01127">
    <property type="entry name" value="TrwB_TraG_TraD_VirD4"/>
    <property type="match status" value="1"/>
</dbReference>
<dbReference type="PANTHER" id="PTHR22683:SF1">
    <property type="entry name" value="TYPE VII SECRETION SYSTEM PROTEIN ESSC"/>
    <property type="match status" value="1"/>
</dbReference>
<protein>
    <submittedName>
        <fullName evidence="7">DNA segregation ATPase FtsK/SpoIIIE, S-DNA-T family</fullName>
    </submittedName>
</protein>
<dbReference type="GO" id="GO:0016020">
    <property type="term" value="C:membrane"/>
    <property type="evidence" value="ECO:0007669"/>
    <property type="project" value="UniProtKB-SubCell"/>
</dbReference>
<name>A0A1I5UIM6_9LACT</name>
<feature type="transmembrane region" description="Helical" evidence="5">
    <location>
        <begin position="247"/>
        <end position="267"/>
    </location>
</feature>
<dbReference type="GO" id="GO:0003677">
    <property type="term" value="F:DNA binding"/>
    <property type="evidence" value="ECO:0007669"/>
    <property type="project" value="InterPro"/>
</dbReference>